<accession>A0ABR7ZYC4</accession>
<sequence>MAGLVTTSIDKDLDKNTVLTLSPARQKFWQIAHTPDSQMTVDHLLEGALAIAWEEYPRMDLGHYREICDRMVADLQPRIAKIPYPLKVVQEINQYLFVELGFRGNDHDYYEPRNSFINDVLDRRLGIPLSLSLIYILVGDRLGFPMDGVSFPGHFIIRPQHPDLEIFIDPYNKGEILFPEDCAAKLTQLYGYEIPLQPEYLQPVTVRRILDRMLNNLKLIYLRRRDPAKALAAIERSLMLNPDVPTQWRDRGLICYQLDRHTEARIDLENYLQHVPYAEDSRIILQLIAEMKG</sequence>
<dbReference type="Proteomes" id="UP000642094">
    <property type="component" value="Unassembled WGS sequence"/>
</dbReference>
<name>A0ABR7ZYC4_9CYAN</name>
<comment type="caution">
    <text evidence="3">The sequence shown here is derived from an EMBL/GenBank/DDBJ whole genome shotgun (WGS) entry which is preliminary data.</text>
</comment>
<dbReference type="PANTHER" id="PTHR31350:SF21">
    <property type="entry name" value="F-BOX ONLY PROTEIN 21"/>
    <property type="match status" value="1"/>
</dbReference>
<dbReference type="SUPFAM" id="SSF48452">
    <property type="entry name" value="TPR-like"/>
    <property type="match status" value="1"/>
</dbReference>
<dbReference type="PANTHER" id="PTHR31350">
    <property type="entry name" value="SI:DKEY-261L7.2"/>
    <property type="match status" value="1"/>
</dbReference>
<reference evidence="3 4" key="1">
    <citation type="journal article" date="2020" name="ISME J.">
        <title>Comparative genomics reveals insights into cyanobacterial evolution and habitat adaptation.</title>
        <authorList>
            <person name="Chen M.Y."/>
            <person name="Teng W.K."/>
            <person name="Zhao L."/>
            <person name="Hu C.X."/>
            <person name="Zhou Y.K."/>
            <person name="Han B.P."/>
            <person name="Song L.R."/>
            <person name="Shu W.S."/>
        </authorList>
    </citation>
    <scope>NUCLEOTIDE SEQUENCE [LARGE SCALE GENOMIC DNA]</scope>
    <source>
        <strain evidence="3 4">FACHB-723</strain>
    </source>
</reference>
<evidence type="ECO:0000256" key="1">
    <source>
        <dbReference type="ARBA" id="ARBA00007100"/>
    </source>
</evidence>
<evidence type="ECO:0000259" key="2">
    <source>
        <dbReference type="Pfam" id="PF13369"/>
    </source>
</evidence>
<keyword evidence="4" id="KW-1185">Reference proteome</keyword>
<dbReference type="Pfam" id="PF13371">
    <property type="entry name" value="TPR_9"/>
    <property type="match status" value="1"/>
</dbReference>
<dbReference type="InterPro" id="IPR011990">
    <property type="entry name" value="TPR-like_helical_dom_sf"/>
</dbReference>
<dbReference type="Pfam" id="PF13369">
    <property type="entry name" value="Transglut_core2"/>
    <property type="match status" value="1"/>
</dbReference>
<dbReference type="EMBL" id="JACJQB010000026">
    <property type="protein sequence ID" value="MBD2189011.1"/>
    <property type="molecule type" value="Genomic_DNA"/>
</dbReference>
<dbReference type="Gene3D" id="1.25.40.10">
    <property type="entry name" value="Tetratricopeptide repeat domain"/>
    <property type="match status" value="1"/>
</dbReference>
<feature type="domain" description="Protein SirB1 N-terminal" evidence="2">
    <location>
        <begin position="64"/>
        <end position="215"/>
    </location>
</feature>
<proteinExistence type="inferred from homology"/>
<dbReference type="InterPro" id="IPR032698">
    <property type="entry name" value="SirB1_N"/>
</dbReference>
<gene>
    <name evidence="3" type="ORF">H6F41_12765</name>
</gene>
<evidence type="ECO:0000313" key="4">
    <source>
        <dbReference type="Proteomes" id="UP000642094"/>
    </source>
</evidence>
<comment type="similarity">
    <text evidence="1">Belongs to the UPF0162 family.</text>
</comment>
<evidence type="ECO:0000313" key="3">
    <source>
        <dbReference type="EMBL" id="MBD2189011.1"/>
    </source>
</evidence>
<organism evidence="3 4">
    <name type="scientific">Pseudanabaena mucicola FACHB-723</name>
    <dbReference type="NCBI Taxonomy" id="2692860"/>
    <lineage>
        <taxon>Bacteria</taxon>
        <taxon>Bacillati</taxon>
        <taxon>Cyanobacteriota</taxon>
        <taxon>Cyanophyceae</taxon>
        <taxon>Pseudanabaenales</taxon>
        <taxon>Pseudanabaenaceae</taxon>
        <taxon>Pseudanabaena</taxon>
    </lineage>
</organism>
<protein>
    <submittedName>
        <fullName evidence="3">Tetratricopeptide repeat protein</fullName>
    </submittedName>
</protein>